<keyword evidence="4" id="KW-1185">Reference proteome</keyword>
<dbReference type="AlphaFoldDB" id="R9CDS8"/>
<dbReference type="EMBL" id="ASRV01000049">
    <property type="protein sequence ID" value="EOR27452.1"/>
    <property type="molecule type" value="Genomic_DNA"/>
</dbReference>
<sequence>MILLDKAIEYAEDCVSGKEVTTWEVVAQCKKFLNDYNNRQYKDDFKYYFDEDKLDKVEKIISLMRFATGFLGGKPILDNLATFQCFLVVNIFGWRFKSNENKFRYRESMLFISRKNAKGTICAIIFIVGMLLEQNYSEFYSICLDKELSSELRKQIKQIIEASPALCKRFKISKQWTGNLECLITKSYYKPLTANADKNNSIRGCYVVADELGAFDTKDNINALRSGQKSVLNPLMFYTTSAYPNSTSIMYGELDYCRKILKDEKVNERYFCLIYYANKDEIWEDQGIYRANPLRIEENYEEIRQFRERAKIVEKDKIEHITKNMNIMLDSVSDEEFYLQKDLWKKCEVDKVDFEGKKVSVAVDLSKTTDLTSISIMYQEGEVIYCKSHGFLPENSLNNVNRSENINYLAEEALDNVTIQEGDNIKYLDICKYIRNIESKYKCTIKIYT</sequence>
<feature type="domain" description="Terminase large subunit-like ATPase" evidence="1">
    <location>
        <begin position="83"/>
        <end position="258"/>
    </location>
</feature>
<evidence type="ECO:0000259" key="2">
    <source>
        <dbReference type="Pfam" id="PF20441"/>
    </source>
</evidence>
<proteinExistence type="predicted"/>
<organism evidence="3 4">
    <name type="scientific">Clostridium sartagoforme AAU1</name>
    <dbReference type="NCBI Taxonomy" id="1202534"/>
    <lineage>
        <taxon>Bacteria</taxon>
        <taxon>Bacillati</taxon>
        <taxon>Bacillota</taxon>
        <taxon>Clostridia</taxon>
        <taxon>Eubacteriales</taxon>
        <taxon>Clostridiaceae</taxon>
        <taxon>Clostridium</taxon>
    </lineage>
</organism>
<dbReference type="Proteomes" id="UP000013988">
    <property type="component" value="Unassembled WGS sequence"/>
</dbReference>
<reference evidence="3 4" key="1">
    <citation type="submission" date="2013-03" db="EMBL/GenBank/DDBJ databases">
        <title>Whole genome shotgun sequencing of Clostridium sartagoforme AAU1.</title>
        <authorList>
            <person name="Joshi C.G."/>
            <person name="Duggirala S.M."/>
            <person name="Nathani N.M."/>
            <person name="Bhatt V.D."/>
            <person name="Patel A.K."/>
            <person name="Pandya P.R."/>
            <person name="KaPatel J.A."/>
        </authorList>
    </citation>
    <scope>NUCLEOTIDE SEQUENCE [LARGE SCALE GENOMIC DNA]</scope>
    <source>
        <strain evidence="3 4">AAU1</strain>
    </source>
</reference>
<dbReference type="InterPro" id="IPR027417">
    <property type="entry name" value="P-loop_NTPase"/>
</dbReference>
<gene>
    <name evidence="3" type="ORF">A500_04506</name>
</gene>
<dbReference type="PANTHER" id="PTHR41287">
    <property type="match status" value="1"/>
</dbReference>
<protein>
    <submittedName>
        <fullName evidence="3">Phage terminase, large subunit</fullName>
    </submittedName>
</protein>
<dbReference type="PATRIC" id="fig|1202534.3.peg.901"/>
<dbReference type="InterPro" id="IPR046461">
    <property type="entry name" value="TerL_ATPase"/>
</dbReference>
<comment type="caution">
    <text evidence="3">The sequence shown here is derived from an EMBL/GenBank/DDBJ whole genome shotgun (WGS) entry which is preliminary data.</text>
</comment>
<dbReference type="RefSeq" id="WP_016206360.1">
    <property type="nucleotide sequence ID" value="NZ_ASRV01000049.1"/>
</dbReference>
<accession>R9CDS8</accession>
<evidence type="ECO:0000313" key="4">
    <source>
        <dbReference type="Proteomes" id="UP000013988"/>
    </source>
</evidence>
<dbReference type="GO" id="GO:0004519">
    <property type="term" value="F:endonuclease activity"/>
    <property type="evidence" value="ECO:0007669"/>
    <property type="project" value="InterPro"/>
</dbReference>
<dbReference type="Gene3D" id="3.40.50.300">
    <property type="entry name" value="P-loop containing nucleotide triphosphate hydrolases"/>
    <property type="match status" value="1"/>
</dbReference>
<dbReference type="Pfam" id="PF03354">
    <property type="entry name" value="TerL_ATPase"/>
    <property type="match status" value="1"/>
</dbReference>
<dbReference type="InterPro" id="IPR005021">
    <property type="entry name" value="Terminase_largesu-like"/>
</dbReference>
<feature type="domain" description="Terminase large subunit-like endonuclease" evidence="2">
    <location>
        <begin position="268"/>
        <end position="431"/>
    </location>
</feature>
<name>R9CDS8_9CLOT</name>
<evidence type="ECO:0000259" key="1">
    <source>
        <dbReference type="Pfam" id="PF03354"/>
    </source>
</evidence>
<dbReference type="Pfam" id="PF20441">
    <property type="entry name" value="TerL_nuclease"/>
    <property type="match status" value="1"/>
</dbReference>
<dbReference type="PANTHER" id="PTHR41287:SF1">
    <property type="entry name" value="PROTEIN YMFN"/>
    <property type="match status" value="1"/>
</dbReference>
<dbReference type="InterPro" id="IPR046462">
    <property type="entry name" value="TerL_nuclease"/>
</dbReference>
<evidence type="ECO:0000313" key="3">
    <source>
        <dbReference type="EMBL" id="EOR27452.1"/>
    </source>
</evidence>